<dbReference type="GeneTree" id="ENSGT01130000278323"/>
<evidence type="ECO:0000256" key="11">
    <source>
        <dbReference type="SAM" id="MobiDB-lite"/>
    </source>
</evidence>
<keyword evidence="8" id="KW-0325">Glycoprotein</keyword>
<dbReference type="Proteomes" id="UP000694388">
    <property type="component" value="Unplaced"/>
</dbReference>
<evidence type="ECO:0000313" key="14">
    <source>
        <dbReference type="Ensembl" id="ENSEBUP00000019041.1"/>
    </source>
</evidence>
<dbReference type="SUPFAM" id="SSF81321">
    <property type="entry name" value="Family A G protein-coupled receptor-like"/>
    <property type="match status" value="1"/>
</dbReference>
<dbReference type="PRINTS" id="PR00241">
    <property type="entry name" value="ANGIOTENSINR"/>
</dbReference>
<dbReference type="GO" id="GO:0006955">
    <property type="term" value="P:immune response"/>
    <property type="evidence" value="ECO:0007669"/>
    <property type="project" value="TreeGrafter"/>
</dbReference>
<feature type="transmembrane region" description="Helical" evidence="12">
    <location>
        <begin position="247"/>
        <end position="269"/>
    </location>
</feature>
<dbReference type="Ensembl" id="ENSEBUT00000019617.1">
    <property type="protein sequence ID" value="ENSEBUP00000019041.1"/>
    <property type="gene ID" value="ENSEBUG00000011866.1"/>
</dbReference>
<evidence type="ECO:0000256" key="2">
    <source>
        <dbReference type="ARBA" id="ARBA00022692"/>
    </source>
</evidence>
<dbReference type="InterPro" id="IPR017452">
    <property type="entry name" value="GPCR_Rhodpsn_7TM"/>
</dbReference>
<keyword evidence="6" id="KW-1015">Disulfide bond</keyword>
<feature type="transmembrane region" description="Helical" evidence="12">
    <location>
        <begin position="207"/>
        <end position="226"/>
    </location>
</feature>
<evidence type="ECO:0000256" key="3">
    <source>
        <dbReference type="ARBA" id="ARBA00022989"/>
    </source>
</evidence>
<evidence type="ECO:0000256" key="9">
    <source>
        <dbReference type="ARBA" id="ARBA00023224"/>
    </source>
</evidence>
<dbReference type="InterPro" id="IPR000248">
    <property type="entry name" value="ATII_rcpt"/>
</dbReference>
<dbReference type="GO" id="GO:0007204">
    <property type="term" value="P:positive regulation of cytosolic calcium ion concentration"/>
    <property type="evidence" value="ECO:0007669"/>
    <property type="project" value="TreeGrafter"/>
</dbReference>
<feature type="transmembrane region" description="Helical" evidence="12">
    <location>
        <begin position="118"/>
        <end position="139"/>
    </location>
</feature>
<evidence type="ECO:0000256" key="6">
    <source>
        <dbReference type="ARBA" id="ARBA00023157"/>
    </source>
</evidence>
<protein>
    <submittedName>
        <fullName evidence="14">Atypical chemokine receptor 3</fullName>
    </submittedName>
</protein>
<dbReference type="GO" id="GO:0019957">
    <property type="term" value="F:C-C chemokine binding"/>
    <property type="evidence" value="ECO:0007669"/>
    <property type="project" value="TreeGrafter"/>
</dbReference>
<organism evidence="14 15">
    <name type="scientific">Eptatretus burgeri</name>
    <name type="common">Inshore hagfish</name>
    <dbReference type="NCBI Taxonomy" id="7764"/>
    <lineage>
        <taxon>Eukaryota</taxon>
        <taxon>Metazoa</taxon>
        <taxon>Chordata</taxon>
        <taxon>Craniata</taxon>
        <taxon>Vertebrata</taxon>
        <taxon>Cyclostomata</taxon>
        <taxon>Myxini</taxon>
        <taxon>Myxiniformes</taxon>
        <taxon>Myxinidae</taxon>
        <taxon>Eptatretinae</taxon>
        <taxon>Eptatretus</taxon>
    </lineage>
</organism>
<dbReference type="GO" id="GO:0016493">
    <property type="term" value="F:C-C chemokine receptor activity"/>
    <property type="evidence" value="ECO:0007669"/>
    <property type="project" value="TreeGrafter"/>
</dbReference>
<evidence type="ECO:0000313" key="15">
    <source>
        <dbReference type="Proteomes" id="UP000694388"/>
    </source>
</evidence>
<evidence type="ECO:0000256" key="8">
    <source>
        <dbReference type="ARBA" id="ARBA00023180"/>
    </source>
</evidence>
<evidence type="ECO:0000259" key="13">
    <source>
        <dbReference type="PROSITE" id="PS50262"/>
    </source>
</evidence>
<accession>A0A8C4QT96</accession>
<feature type="transmembrane region" description="Helical" evidence="12">
    <location>
        <begin position="275"/>
        <end position="296"/>
    </location>
</feature>
<feature type="transmembrane region" description="Helical" evidence="12">
    <location>
        <begin position="44"/>
        <end position="66"/>
    </location>
</feature>
<keyword evidence="4 10" id="KW-0297">G-protein coupled receptor</keyword>
<keyword evidence="3 12" id="KW-1133">Transmembrane helix</keyword>
<evidence type="ECO:0000256" key="4">
    <source>
        <dbReference type="ARBA" id="ARBA00023040"/>
    </source>
</evidence>
<keyword evidence="15" id="KW-1185">Reference proteome</keyword>
<evidence type="ECO:0000256" key="5">
    <source>
        <dbReference type="ARBA" id="ARBA00023136"/>
    </source>
</evidence>
<dbReference type="GO" id="GO:0009897">
    <property type="term" value="C:external side of plasma membrane"/>
    <property type="evidence" value="ECO:0007669"/>
    <property type="project" value="TreeGrafter"/>
</dbReference>
<dbReference type="PROSITE" id="PS50262">
    <property type="entry name" value="G_PROTEIN_RECEP_F1_2"/>
    <property type="match status" value="1"/>
</dbReference>
<dbReference type="Gene3D" id="1.20.1070.10">
    <property type="entry name" value="Rhodopsin 7-helix transmembrane proteins"/>
    <property type="match status" value="1"/>
</dbReference>
<comment type="similarity">
    <text evidence="10">Belongs to the G-protein coupled receptor 1 family.</text>
</comment>
<dbReference type="GO" id="GO:0060326">
    <property type="term" value="P:cell chemotaxis"/>
    <property type="evidence" value="ECO:0007669"/>
    <property type="project" value="TreeGrafter"/>
</dbReference>
<feature type="region of interest" description="Disordered" evidence="11">
    <location>
        <begin position="319"/>
        <end position="357"/>
    </location>
</feature>
<evidence type="ECO:0000256" key="10">
    <source>
        <dbReference type="RuleBase" id="RU000688"/>
    </source>
</evidence>
<feature type="compositionally biased region" description="Low complexity" evidence="11">
    <location>
        <begin position="330"/>
        <end position="348"/>
    </location>
</feature>
<dbReference type="OMA" id="HEMHLYI"/>
<feature type="transmembrane region" description="Helical" evidence="12">
    <location>
        <begin position="78"/>
        <end position="98"/>
    </location>
</feature>
<dbReference type="Pfam" id="PF00001">
    <property type="entry name" value="7tm_1"/>
    <property type="match status" value="1"/>
</dbReference>
<reference evidence="14" key="2">
    <citation type="submission" date="2025-09" db="UniProtKB">
        <authorList>
            <consortium name="Ensembl"/>
        </authorList>
    </citation>
    <scope>IDENTIFICATION</scope>
</reference>
<dbReference type="PROSITE" id="PS00237">
    <property type="entry name" value="G_PROTEIN_RECEP_F1_1"/>
    <property type="match status" value="1"/>
</dbReference>
<keyword evidence="9 10" id="KW-0807">Transducer</keyword>
<name>A0A8C4QT96_EPTBU</name>
<proteinExistence type="inferred from homology"/>
<dbReference type="AlphaFoldDB" id="A0A8C4QT96"/>
<reference evidence="14" key="1">
    <citation type="submission" date="2025-08" db="UniProtKB">
        <authorList>
            <consortium name="Ensembl"/>
        </authorList>
    </citation>
    <scope>IDENTIFICATION</scope>
</reference>
<dbReference type="InterPro" id="IPR050119">
    <property type="entry name" value="CCR1-9-like"/>
</dbReference>
<dbReference type="PANTHER" id="PTHR10489">
    <property type="entry name" value="CELL ADHESION MOLECULE"/>
    <property type="match status" value="1"/>
</dbReference>
<keyword evidence="5 12" id="KW-0472">Membrane</keyword>
<sequence>LNTVWGVLFFELSHLCFVMRQYLSYFCDCPKHVDRQSFVVCISIIYFLVFAGGVLGNLAVILFNVLGRKDHNGTRLYIVNLAIADLFVSLTLPVQAISLLRHNEWWLGSFMCKATHSIFSINVFSSIFFLVCMSVDRYFSLVRGFHAQRSYQVGLIACSISWIVAVLASLPEIIYFQVDMSSHLNTTTCHLAFSVESYNKWNAAIDLIYNILGFILPFPVMVICYIPLARAMETSGVAQKSTGCRIILAYLIVFLVCWLPFHMAVFIDALFHLEVFSFSCLALLHCCINPMLYSFINKQHRQDFFRPIVVTFKKRSVHKSMLPSPEPSRESSTSTGSTPNTSGPGMPSLQAHIPGRM</sequence>
<keyword evidence="7 10" id="KW-0675">Receptor</keyword>
<feature type="domain" description="G-protein coupled receptors family 1 profile" evidence="13">
    <location>
        <begin position="56"/>
        <end position="293"/>
    </location>
</feature>
<feature type="transmembrane region" description="Helical" evidence="12">
    <location>
        <begin position="151"/>
        <end position="176"/>
    </location>
</feature>
<dbReference type="GO" id="GO:0019722">
    <property type="term" value="P:calcium-mediated signaling"/>
    <property type="evidence" value="ECO:0007669"/>
    <property type="project" value="TreeGrafter"/>
</dbReference>
<comment type="subcellular location">
    <subcellularLocation>
        <location evidence="1">Membrane</location>
        <topology evidence="1">Multi-pass membrane protein</topology>
    </subcellularLocation>
</comment>
<dbReference type="InterPro" id="IPR000276">
    <property type="entry name" value="GPCR_Rhodpsn"/>
</dbReference>
<keyword evidence="2 10" id="KW-0812">Transmembrane</keyword>
<evidence type="ECO:0000256" key="12">
    <source>
        <dbReference type="SAM" id="Phobius"/>
    </source>
</evidence>
<dbReference type="PRINTS" id="PR00237">
    <property type="entry name" value="GPCRRHODOPSN"/>
</dbReference>
<evidence type="ECO:0000256" key="1">
    <source>
        <dbReference type="ARBA" id="ARBA00004141"/>
    </source>
</evidence>
<dbReference type="PANTHER" id="PTHR10489:SF931">
    <property type="entry name" value="ATYPICAL CHEMOKINE RECEPTOR 3"/>
    <property type="match status" value="1"/>
</dbReference>
<evidence type="ECO:0000256" key="7">
    <source>
        <dbReference type="ARBA" id="ARBA00023170"/>
    </source>
</evidence>